<dbReference type="HOGENOM" id="CLU_2032085_0_0_1"/>
<accession>S8EC71</accession>
<keyword evidence="2" id="KW-1185">Reference proteome</keyword>
<evidence type="ECO:0000313" key="1">
    <source>
        <dbReference type="EMBL" id="EPT02572.1"/>
    </source>
</evidence>
<dbReference type="EMBL" id="KE504135">
    <property type="protein sequence ID" value="EPT02572.1"/>
    <property type="molecule type" value="Genomic_DNA"/>
</dbReference>
<organism evidence="1 2">
    <name type="scientific">Fomitopsis schrenkii</name>
    <name type="common">Brown rot fungus</name>
    <dbReference type="NCBI Taxonomy" id="2126942"/>
    <lineage>
        <taxon>Eukaryota</taxon>
        <taxon>Fungi</taxon>
        <taxon>Dikarya</taxon>
        <taxon>Basidiomycota</taxon>
        <taxon>Agaricomycotina</taxon>
        <taxon>Agaricomycetes</taxon>
        <taxon>Polyporales</taxon>
        <taxon>Fomitopsis</taxon>
    </lineage>
</organism>
<name>S8EC71_FOMSC</name>
<sequence>TNLDQTRPVTSVHLGTFDLEGSATSALCSYKHEWTTQLGNVGVITRLPPSRIKGQTRSTPSAATIALYPGGSTDVPVCGPAAEEHRRTVSLERRTASKTLGETLQTPARAFNCRSRLTCEYA</sequence>
<proteinExistence type="predicted"/>
<dbReference type="AlphaFoldDB" id="S8EC71"/>
<protein>
    <submittedName>
        <fullName evidence="1">Uncharacterized protein</fullName>
    </submittedName>
</protein>
<evidence type="ECO:0000313" key="2">
    <source>
        <dbReference type="Proteomes" id="UP000015241"/>
    </source>
</evidence>
<feature type="non-terminal residue" evidence="1">
    <location>
        <position position="1"/>
    </location>
</feature>
<reference evidence="1 2" key="1">
    <citation type="journal article" date="2012" name="Science">
        <title>The Paleozoic origin of enzymatic lignin decomposition reconstructed from 31 fungal genomes.</title>
        <authorList>
            <person name="Floudas D."/>
            <person name="Binder M."/>
            <person name="Riley R."/>
            <person name="Barry K."/>
            <person name="Blanchette R.A."/>
            <person name="Henrissat B."/>
            <person name="Martinez A.T."/>
            <person name="Otillar R."/>
            <person name="Spatafora J.W."/>
            <person name="Yadav J.S."/>
            <person name="Aerts A."/>
            <person name="Benoit I."/>
            <person name="Boyd A."/>
            <person name="Carlson A."/>
            <person name="Copeland A."/>
            <person name="Coutinho P.M."/>
            <person name="de Vries R.P."/>
            <person name="Ferreira P."/>
            <person name="Findley K."/>
            <person name="Foster B."/>
            <person name="Gaskell J."/>
            <person name="Glotzer D."/>
            <person name="Gorecki P."/>
            <person name="Heitman J."/>
            <person name="Hesse C."/>
            <person name="Hori C."/>
            <person name="Igarashi K."/>
            <person name="Jurgens J.A."/>
            <person name="Kallen N."/>
            <person name="Kersten P."/>
            <person name="Kohler A."/>
            <person name="Kuees U."/>
            <person name="Kumar T.K.A."/>
            <person name="Kuo A."/>
            <person name="LaButti K."/>
            <person name="Larrondo L.F."/>
            <person name="Lindquist E."/>
            <person name="Ling A."/>
            <person name="Lombard V."/>
            <person name="Lucas S."/>
            <person name="Lundell T."/>
            <person name="Martin R."/>
            <person name="McLaughlin D.J."/>
            <person name="Morgenstern I."/>
            <person name="Morin E."/>
            <person name="Murat C."/>
            <person name="Nagy L.G."/>
            <person name="Nolan M."/>
            <person name="Ohm R.A."/>
            <person name="Patyshakuliyeva A."/>
            <person name="Rokas A."/>
            <person name="Ruiz-Duenas F.J."/>
            <person name="Sabat G."/>
            <person name="Salamov A."/>
            <person name="Samejima M."/>
            <person name="Schmutz J."/>
            <person name="Slot J.C."/>
            <person name="St John F."/>
            <person name="Stenlid J."/>
            <person name="Sun H."/>
            <person name="Sun S."/>
            <person name="Syed K."/>
            <person name="Tsang A."/>
            <person name="Wiebenga A."/>
            <person name="Young D."/>
            <person name="Pisabarro A."/>
            <person name="Eastwood D.C."/>
            <person name="Martin F."/>
            <person name="Cullen D."/>
            <person name="Grigoriev I.V."/>
            <person name="Hibbett D.S."/>
        </authorList>
    </citation>
    <scope>NUCLEOTIDE SEQUENCE</scope>
    <source>
        <strain evidence="2">FP-58527</strain>
    </source>
</reference>
<dbReference type="InParanoid" id="S8EC71"/>
<gene>
    <name evidence="1" type="ORF">FOMPIDRAFT_1022883</name>
</gene>
<dbReference type="Proteomes" id="UP000015241">
    <property type="component" value="Unassembled WGS sequence"/>
</dbReference>